<dbReference type="InterPro" id="IPR036188">
    <property type="entry name" value="FAD/NAD-bd_sf"/>
</dbReference>
<keyword evidence="3" id="KW-1185">Reference proteome</keyword>
<accession>A0ABW3T333</accession>
<dbReference type="InterPro" id="IPR046918">
    <property type="entry name" value="ABC-3C_CTD2"/>
</dbReference>
<sequence>MISFEPIDAATVPGWPYVYVVGSFDRRITFFSQQVRGFNLVHALAQNRVLGDRTRFAVVGAGAAGLASGSALSLLVPGAVVDVFEREQHPLHLQRDCDDRNLHPHIYEWPRAVARSLRAGLPFLDWTQGSASNVAADIMRQFGMLQAYQQNVTVNLMREVTQIERVGSAYRVHHRDSGGANGSALYHAVFLTIGFGRERALEGAPLRSYWSDAGVPQGPRYAHNVPRVLVTGGGDGGLIDLCAAALTDFDHTRLIELVTKWPEIHRLTDELLDIDAEADRDGPGFDYMHAYDRNIGPILRSDGLLEVIAERLRSRVQVVFNTEGPLVLEPYTSTLNRLLAFLLFRASELVEHPIQHMPGRISADGLPYGHYRVAGGEPFAVDDIFVRHGAAKDEAFGPFEAIRDAYKPEHERWLEADPVRRAPPSLEEEARSALERAMIAADLPVPRRQLQDAMAQQPRRAAIGREGPARVVWGGDVLPQSLLEWWEEPRRPLRLELLAGPDALEGLACAIGRFAIHARQVRVEADDPRWTNWFSRLTHQSPHAQAVQAPLMGPLTGAGCAMQEVNASQLAAEMHEAMDGWMLRKLDVHLSEYLTTGTEPENWVAWRIEPALRDAMRLRWNTWRERLRGNSPLLARLFRLAACAVEDGQGDQTDRQVLVGPHRLPSMVRTMVLTLASAEAWPVSAPRGTAPGNFERRDAGGREMARIHASGAELIEGESITARAAHHAWEAEIVLLSELNAPAFVEEAAERSLWHDDERAPRLDTSRGGKIIVGADAALMAALREGVEAMSHHLTRTEKRRQMEWVLQLEEREEGA</sequence>
<organism evidence="2 3">
    <name type="scientific">Phenylobacterium conjunctum</name>
    <dbReference type="NCBI Taxonomy" id="1298959"/>
    <lineage>
        <taxon>Bacteria</taxon>
        <taxon>Pseudomonadati</taxon>
        <taxon>Pseudomonadota</taxon>
        <taxon>Alphaproteobacteria</taxon>
        <taxon>Caulobacterales</taxon>
        <taxon>Caulobacteraceae</taxon>
        <taxon>Phenylobacterium</taxon>
    </lineage>
</organism>
<proteinExistence type="predicted"/>
<dbReference type="RefSeq" id="WP_377353921.1">
    <property type="nucleotide sequence ID" value="NZ_JBHTLQ010000030.1"/>
</dbReference>
<protein>
    <submittedName>
        <fullName evidence="2">ABC-three component system protein</fullName>
    </submittedName>
</protein>
<evidence type="ECO:0000259" key="1">
    <source>
        <dbReference type="Pfam" id="PF20278"/>
    </source>
</evidence>
<feature type="domain" description="ABC-three component systems C-terminal" evidence="1">
    <location>
        <begin position="470"/>
        <end position="794"/>
    </location>
</feature>
<comment type="caution">
    <text evidence="2">The sequence shown here is derived from an EMBL/GenBank/DDBJ whole genome shotgun (WGS) entry which is preliminary data.</text>
</comment>
<dbReference type="SUPFAM" id="SSF51905">
    <property type="entry name" value="FAD/NAD(P)-binding domain"/>
    <property type="match status" value="1"/>
</dbReference>
<dbReference type="Proteomes" id="UP001597216">
    <property type="component" value="Unassembled WGS sequence"/>
</dbReference>
<dbReference type="EMBL" id="JBHTLQ010000030">
    <property type="protein sequence ID" value="MFD1191572.1"/>
    <property type="molecule type" value="Genomic_DNA"/>
</dbReference>
<reference evidence="3" key="1">
    <citation type="journal article" date="2019" name="Int. J. Syst. Evol. Microbiol.">
        <title>The Global Catalogue of Microorganisms (GCM) 10K type strain sequencing project: providing services to taxonomists for standard genome sequencing and annotation.</title>
        <authorList>
            <consortium name="The Broad Institute Genomics Platform"/>
            <consortium name="The Broad Institute Genome Sequencing Center for Infectious Disease"/>
            <person name="Wu L."/>
            <person name="Ma J."/>
        </authorList>
    </citation>
    <scope>NUCLEOTIDE SEQUENCE [LARGE SCALE GENOMIC DNA]</scope>
    <source>
        <strain evidence="3">CCUG 55074</strain>
    </source>
</reference>
<dbReference type="Pfam" id="PF20278">
    <property type="entry name" value="CTD2"/>
    <property type="match status" value="1"/>
</dbReference>
<name>A0ABW3T333_9CAUL</name>
<gene>
    <name evidence="2" type="ORF">ACFQ27_13360</name>
</gene>
<evidence type="ECO:0000313" key="3">
    <source>
        <dbReference type="Proteomes" id="UP001597216"/>
    </source>
</evidence>
<evidence type="ECO:0000313" key="2">
    <source>
        <dbReference type="EMBL" id="MFD1191572.1"/>
    </source>
</evidence>